<dbReference type="AlphaFoldDB" id="A0A0E9WEI2"/>
<name>A0A0E9WEI2_ANGAN</name>
<proteinExistence type="predicted"/>
<evidence type="ECO:0000313" key="1">
    <source>
        <dbReference type="EMBL" id="JAH87980.1"/>
    </source>
</evidence>
<organism evidence="1">
    <name type="scientific">Anguilla anguilla</name>
    <name type="common">European freshwater eel</name>
    <name type="synonym">Muraena anguilla</name>
    <dbReference type="NCBI Taxonomy" id="7936"/>
    <lineage>
        <taxon>Eukaryota</taxon>
        <taxon>Metazoa</taxon>
        <taxon>Chordata</taxon>
        <taxon>Craniata</taxon>
        <taxon>Vertebrata</taxon>
        <taxon>Euteleostomi</taxon>
        <taxon>Actinopterygii</taxon>
        <taxon>Neopterygii</taxon>
        <taxon>Teleostei</taxon>
        <taxon>Anguilliformes</taxon>
        <taxon>Anguillidae</taxon>
        <taxon>Anguilla</taxon>
    </lineage>
</organism>
<dbReference type="EMBL" id="GBXM01020597">
    <property type="protein sequence ID" value="JAH87980.1"/>
    <property type="molecule type" value="Transcribed_RNA"/>
</dbReference>
<reference evidence="1" key="1">
    <citation type="submission" date="2014-11" db="EMBL/GenBank/DDBJ databases">
        <authorList>
            <person name="Amaro Gonzalez C."/>
        </authorList>
    </citation>
    <scope>NUCLEOTIDE SEQUENCE</scope>
</reference>
<sequence length="61" mass="6980">MQHIPIHLELFMQKSRPLIPLLSVGVGPKAWTWASTVSSYSINPIKMVKMRPQTTLLYWGT</sequence>
<protein>
    <submittedName>
        <fullName evidence="1">Uncharacterized protein</fullName>
    </submittedName>
</protein>
<accession>A0A0E9WEI2</accession>
<reference evidence="1" key="2">
    <citation type="journal article" date="2015" name="Fish Shellfish Immunol.">
        <title>Early steps in the European eel (Anguilla anguilla)-Vibrio vulnificus interaction in the gills: Role of the RtxA13 toxin.</title>
        <authorList>
            <person name="Callol A."/>
            <person name="Pajuelo D."/>
            <person name="Ebbesson L."/>
            <person name="Teles M."/>
            <person name="MacKenzie S."/>
            <person name="Amaro C."/>
        </authorList>
    </citation>
    <scope>NUCLEOTIDE SEQUENCE</scope>
</reference>